<accession>A0A5B0RMY4</accession>
<evidence type="ECO:0000313" key="4">
    <source>
        <dbReference type="Proteomes" id="UP000325313"/>
    </source>
</evidence>
<evidence type="ECO:0000256" key="1">
    <source>
        <dbReference type="SAM" id="MobiDB-lite"/>
    </source>
</evidence>
<name>A0A5B0RMY4_PUCGR</name>
<dbReference type="AlphaFoldDB" id="A0A5B0RMY4"/>
<organism evidence="3 4">
    <name type="scientific">Puccinia graminis f. sp. tritici</name>
    <dbReference type="NCBI Taxonomy" id="56615"/>
    <lineage>
        <taxon>Eukaryota</taxon>
        <taxon>Fungi</taxon>
        <taxon>Dikarya</taxon>
        <taxon>Basidiomycota</taxon>
        <taxon>Pucciniomycotina</taxon>
        <taxon>Pucciniomycetes</taxon>
        <taxon>Pucciniales</taxon>
        <taxon>Pucciniaceae</taxon>
        <taxon>Puccinia</taxon>
    </lineage>
</organism>
<comment type="caution">
    <text evidence="3">The sequence shown here is derived from an EMBL/GenBank/DDBJ whole genome shotgun (WGS) entry which is preliminary data.</text>
</comment>
<proteinExistence type="predicted"/>
<protein>
    <submittedName>
        <fullName evidence="3">Uncharacterized protein</fullName>
    </submittedName>
</protein>
<evidence type="ECO:0000313" key="3">
    <source>
        <dbReference type="EMBL" id="KAA1126445.1"/>
    </source>
</evidence>
<evidence type="ECO:0000256" key="2">
    <source>
        <dbReference type="SAM" id="SignalP"/>
    </source>
</evidence>
<feature type="compositionally biased region" description="Basic residues" evidence="1">
    <location>
        <begin position="129"/>
        <end position="140"/>
    </location>
</feature>
<feature type="chain" id="PRO_5022699475" evidence="2">
    <location>
        <begin position="31"/>
        <end position="282"/>
    </location>
</feature>
<gene>
    <name evidence="3" type="ORF">PGTUg99_014665</name>
</gene>
<feature type="signal peptide" evidence="2">
    <location>
        <begin position="1"/>
        <end position="30"/>
    </location>
</feature>
<feature type="region of interest" description="Disordered" evidence="1">
    <location>
        <begin position="100"/>
        <end position="146"/>
    </location>
</feature>
<keyword evidence="2" id="KW-0732">Signal</keyword>
<sequence>MKKFTESFPPLAVYLYLHLITSALPGGVLSAFEKPGSLGQGNNNLGNLQSVSLDFTLSNSHVTPHPTGSGCNTGGGTNLDTATAADWTKARANDLSCRISSDPGISSEMKGNRRKFDDMANATPSSSSHRSKRGRTNLTHKHTENHVAPSMELKQSSGDNYLSLCCSTTPPKKQKSSACNGFSALDFSGWNIPSSMDKEHPMGNTGIIQKDSISSFRLFLENPKRLELENNHHKEYLINPIHKKPSSFSSHGFMGKEFTSFMHSNGINKDNENPGFSTNKII</sequence>
<reference evidence="3 4" key="1">
    <citation type="submission" date="2019-05" db="EMBL/GenBank/DDBJ databases">
        <title>Emergence of the Ug99 lineage of the wheat stem rust pathogen through somatic hybridization.</title>
        <authorList>
            <person name="Li F."/>
            <person name="Upadhyaya N.M."/>
            <person name="Sperschneider J."/>
            <person name="Matny O."/>
            <person name="Nguyen-Phuc H."/>
            <person name="Mago R."/>
            <person name="Raley C."/>
            <person name="Miller M.E."/>
            <person name="Silverstein K.A.T."/>
            <person name="Henningsen E."/>
            <person name="Hirsch C.D."/>
            <person name="Visser B."/>
            <person name="Pretorius Z.A."/>
            <person name="Steffenson B.J."/>
            <person name="Schwessinger B."/>
            <person name="Dodds P.N."/>
            <person name="Figueroa M."/>
        </authorList>
    </citation>
    <scope>NUCLEOTIDE SEQUENCE [LARGE SCALE GENOMIC DNA]</scope>
    <source>
        <strain evidence="3 4">Ug99</strain>
    </source>
</reference>
<dbReference type="Proteomes" id="UP000325313">
    <property type="component" value="Unassembled WGS sequence"/>
</dbReference>
<dbReference type="EMBL" id="VDEP01000171">
    <property type="protein sequence ID" value="KAA1126445.1"/>
    <property type="molecule type" value="Genomic_DNA"/>
</dbReference>